<gene>
    <name evidence="1" type="ORF">GCM10022277_18520</name>
</gene>
<comment type="caution">
    <text evidence="1">The sequence shown here is derived from an EMBL/GenBank/DDBJ whole genome shotgun (WGS) entry which is preliminary data.</text>
</comment>
<sequence length="183" mass="21861">MQAYDRQWFSYRHVVRRDYFTLDSDLFKYLKYDWYIEAKGGDFKTLISDSIYVLQKSGEFKQYVPEAGPSGHISVYDANNKIYLVLEMQKELVTDCYGYFSEVSNFKDRNRVIDFVGEYNLKTRRFYLTHFMPSNTHFKHALRDKGTSHLDIIREILPKALPLICSEDVTEEQLRKQYDALWD</sequence>
<accession>A0ABP7MH61</accession>
<organism evidence="1 2">
    <name type="scientific">Litoribacillus peritrichatus</name>
    <dbReference type="NCBI Taxonomy" id="718191"/>
    <lineage>
        <taxon>Bacteria</taxon>
        <taxon>Pseudomonadati</taxon>
        <taxon>Pseudomonadota</taxon>
        <taxon>Gammaproteobacteria</taxon>
        <taxon>Oceanospirillales</taxon>
        <taxon>Oceanospirillaceae</taxon>
        <taxon>Litoribacillus</taxon>
    </lineage>
</organism>
<evidence type="ECO:0000313" key="2">
    <source>
        <dbReference type="Proteomes" id="UP001501565"/>
    </source>
</evidence>
<reference evidence="2" key="1">
    <citation type="journal article" date="2019" name="Int. J. Syst. Evol. Microbiol.">
        <title>The Global Catalogue of Microorganisms (GCM) 10K type strain sequencing project: providing services to taxonomists for standard genome sequencing and annotation.</title>
        <authorList>
            <consortium name="The Broad Institute Genomics Platform"/>
            <consortium name="The Broad Institute Genome Sequencing Center for Infectious Disease"/>
            <person name="Wu L."/>
            <person name="Ma J."/>
        </authorList>
    </citation>
    <scope>NUCLEOTIDE SEQUENCE [LARGE SCALE GENOMIC DNA]</scope>
    <source>
        <strain evidence="2">JCM 17551</strain>
    </source>
</reference>
<protein>
    <submittedName>
        <fullName evidence="1">Uncharacterized protein</fullName>
    </submittedName>
</protein>
<evidence type="ECO:0000313" key="1">
    <source>
        <dbReference type="EMBL" id="GAA3922892.1"/>
    </source>
</evidence>
<dbReference type="Proteomes" id="UP001501565">
    <property type="component" value="Unassembled WGS sequence"/>
</dbReference>
<keyword evidence="2" id="KW-1185">Reference proteome</keyword>
<dbReference type="EMBL" id="BAABBN010000006">
    <property type="protein sequence ID" value="GAA3922892.1"/>
    <property type="molecule type" value="Genomic_DNA"/>
</dbReference>
<proteinExistence type="predicted"/>
<name>A0ABP7MH61_9GAMM</name>